<dbReference type="PANTHER" id="PTHR39210">
    <property type="entry name" value="HEPARIN-SULFATE LYASE"/>
    <property type="match status" value="1"/>
</dbReference>
<dbReference type="Gene3D" id="1.50.10.100">
    <property type="entry name" value="Chondroitin AC/alginate lyase"/>
    <property type="match status" value="1"/>
</dbReference>
<keyword evidence="8" id="KW-1185">Reference proteome</keyword>
<evidence type="ECO:0000259" key="6">
    <source>
        <dbReference type="Pfam" id="PF16889"/>
    </source>
</evidence>
<evidence type="ECO:0000256" key="4">
    <source>
        <dbReference type="ARBA" id="ARBA00023239"/>
    </source>
</evidence>
<gene>
    <name evidence="7" type="ORF">GAGA_2791</name>
</gene>
<dbReference type="EMBL" id="BAEK01000038">
    <property type="protein sequence ID" value="GAC05630.1"/>
    <property type="molecule type" value="Genomic_DNA"/>
</dbReference>
<evidence type="ECO:0000256" key="2">
    <source>
        <dbReference type="ARBA" id="ARBA00022729"/>
    </source>
</evidence>
<dbReference type="Pfam" id="PF07940">
    <property type="entry name" value="Hepar_II_III_C"/>
    <property type="match status" value="1"/>
</dbReference>
<evidence type="ECO:0000256" key="3">
    <source>
        <dbReference type="ARBA" id="ARBA00022764"/>
    </source>
</evidence>
<dbReference type="InterPro" id="IPR031680">
    <property type="entry name" value="Hepar_II_III_N"/>
</dbReference>
<accession>A0ABQ0I8C6</accession>
<dbReference type="InterPro" id="IPR012480">
    <property type="entry name" value="Hepar_II_III_C"/>
</dbReference>
<evidence type="ECO:0008006" key="9">
    <source>
        <dbReference type="Google" id="ProtNLM"/>
    </source>
</evidence>
<keyword evidence="2" id="KW-0732">Signal</keyword>
<dbReference type="RefSeq" id="WP_008304372.1">
    <property type="nucleotide sequence ID" value="NZ_BAEK01000038.1"/>
</dbReference>
<organism evidence="7 8">
    <name type="scientific">Paraglaciecola agarilytica NO2</name>
    <dbReference type="NCBI Taxonomy" id="1125747"/>
    <lineage>
        <taxon>Bacteria</taxon>
        <taxon>Pseudomonadati</taxon>
        <taxon>Pseudomonadota</taxon>
        <taxon>Gammaproteobacteria</taxon>
        <taxon>Alteromonadales</taxon>
        <taxon>Alteromonadaceae</taxon>
        <taxon>Paraglaciecola</taxon>
    </lineage>
</organism>
<dbReference type="InterPro" id="IPR008929">
    <property type="entry name" value="Chondroitin_lyas"/>
</dbReference>
<keyword evidence="4" id="KW-0456">Lyase</keyword>
<name>A0ABQ0I8C6_9ALTE</name>
<protein>
    <recommendedName>
        <fullName evidence="9">Heparin-sulfate lyase N-terminal domain-containing protein</fullName>
    </recommendedName>
</protein>
<keyword evidence="3" id="KW-0574">Periplasm</keyword>
<evidence type="ECO:0000259" key="5">
    <source>
        <dbReference type="Pfam" id="PF07940"/>
    </source>
</evidence>
<evidence type="ECO:0000313" key="7">
    <source>
        <dbReference type="EMBL" id="GAC05630.1"/>
    </source>
</evidence>
<evidence type="ECO:0000256" key="1">
    <source>
        <dbReference type="ARBA" id="ARBA00004418"/>
    </source>
</evidence>
<sequence length="552" mass="63196">MSKLLIYFHTLKFLKFSQFWYRALKKCRHPKVNVIEGKCRNRVGVWVTHFIYEQKFIDEKTVRFLNRSGSVVDHTAWNDNSSEKLWLYNLHYFDDLNAFGSEDRRDLQAVWINKWIQDNPASSGGNGWEAYTLSLRIVNWSKAFLSGFKYDQNMLNSLAQQADFLSQELEKHLLGNHYFVNLKALVFAGCFLNGYDADRWLRVGLNDLERELEEQVLRDGGNFELSPMYHAIMLTDLLDLVNLASVFPGKIPSDLLTKIKNKISLMFLWLENMSHLDKSISFFNDSAFAIAPDNEVINEYALKLSVPIAREQQKNSNIDFSVIHLADSGYISVDGGDVKLLADVAEVGPSYIPGHAHADTLSFEMSLGRSRFIVNSGTSEYGTNIERLRQRSTAAHNTVEINSLNSTEVWSGFRVARRANIVALDYPECSPHRVLFSATHDGYKKVGIKCLHKRSWLMEKANLQIIDEIDGIFEHAIGYLHLHPDINIIEYSNRDCRLMCGDYFVNISVKNGELSIVDSTWHPEFGKSVPNVALKVEYLANEVSTNIEWLKK</sequence>
<comment type="caution">
    <text evidence="7">The sequence shown here is derived from an EMBL/GenBank/DDBJ whole genome shotgun (WGS) entry which is preliminary data.</text>
</comment>
<reference evidence="7 8" key="1">
    <citation type="journal article" date="2014" name="Environ. Microbiol.">
        <title>Comparative genomics of the marine bacterial genus Glaciecola reveals the high degree of genomic diversity and genomic characteristic for cold adaptation.</title>
        <authorList>
            <person name="Qin Q.L."/>
            <person name="Xie B.B."/>
            <person name="Yu Y."/>
            <person name="Shu Y.L."/>
            <person name="Rong J.C."/>
            <person name="Zhang Y.J."/>
            <person name="Zhao D.L."/>
            <person name="Chen X.L."/>
            <person name="Zhang X.Y."/>
            <person name="Chen B."/>
            <person name="Zhou B.C."/>
            <person name="Zhang Y.Z."/>
        </authorList>
    </citation>
    <scope>NUCLEOTIDE SEQUENCE [LARGE SCALE GENOMIC DNA]</scope>
    <source>
        <strain evidence="7 8">NO2</strain>
    </source>
</reference>
<proteinExistence type="predicted"/>
<feature type="domain" description="Heparinase II/III-like C-terminal" evidence="5">
    <location>
        <begin position="323"/>
        <end position="549"/>
    </location>
</feature>
<dbReference type="Pfam" id="PF16889">
    <property type="entry name" value="Hepar_II_III_N"/>
    <property type="match status" value="1"/>
</dbReference>
<dbReference type="Gene3D" id="2.70.98.70">
    <property type="match status" value="1"/>
</dbReference>
<evidence type="ECO:0000313" key="8">
    <source>
        <dbReference type="Proteomes" id="UP000008372"/>
    </source>
</evidence>
<dbReference type="SUPFAM" id="SSF48230">
    <property type="entry name" value="Chondroitin AC/alginate lyase"/>
    <property type="match status" value="1"/>
</dbReference>
<comment type="subcellular location">
    <subcellularLocation>
        <location evidence="1">Periplasm</location>
    </subcellularLocation>
</comment>
<feature type="domain" description="Heparin-sulfate lyase N-terminal" evidence="6">
    <location>
        <begin position="20"/>
        <end position="288"/>
    </location>
</feature>
<dbReference type="PANTHER" id="PTHR39210:SF1">
    <property type="entry name" value="HEPARIN-SULFATE LYASE"/>
    <property type="match status" value="1"/>
</dbReference>
<dbReference type="Proteomes" id="UP000008372">
    <property type="component" value="Unassembled WGS sequence"/>
</dbReference>